<organism evidence="9">
    <name type="scientific">Pundamilia nyererei</name>
    <dbReference type="NCBI Taxonomy" id="303518"/>
    <lineage>
        <taxon>Eukaryota</taxon>
        <taxon>Metazoa</taxon>
        <taxon>Chordata</taxon>
        <taxon>Craniata</taxon>
        <taxon>Vertebrata</taxon>
        <taxon>Euteleostomi</taxon>
        <taxon>Actinopterygii</taxon>
        <taxon>Neopterygii</taxon>
        <taxon>Teleostei</taxon>
        <taxon>Neoteleostei</taxon>
        <taxon>Acanthomorphata</taxon>
        <taxon>Ovalentaria</taxon>
        <taxon>Cichlomorphae</taxon>
        <taxon>Cichliformes</taxon>
        <taxon>Cichlidae</taxon>
        <taxon>African cichlids</taxon>
        <taxon>Pseudocrenilabrinae</taxon>
        <taxon>Haplochromini</taxon>
        <taxon>Pundamilia</taxon>
    </lineage>
</organism>
<dbReference type="Pfam" id="PF00560">
    <property type="entry name" value="LRR_1"/>
    <property type="match status" value="1"/>
</dbReference>
<dbReference type="PANTHER" id="PTHR45712">
    <property type="entry name" value="AGAP008170-PA"/>
    <property type="match status" value="1"/>
</dbReference>
<dbReference type="SMART" id="SM00369">
    <property type="entry name" value="LRR_TYP"/>
    <property type="match status" value="11"/>
</dbReference>
<sequence length="719" mass="79559">LEFFLFVLFVCLFLSRRGAVLCPLQCVCETRPWYTPQSVHHQARTVDCNELHLQRVPANISADTQVLLLQSNNISSITTELQSLTNLTELDLSQNHFTQVGSMGLSSLGRLVTLYLEENHIEELEDFCLRNLSSLEELYINHNHISSIGPKAFAGLTNLLRLHLNSNHLVAIDSRWFESLPSLEILMIGENPILGLEEKNFLPLSRLHSLVLAGMGLASVPSAAFLGLDYLESLSFYDNRLRSIPRDALSVLPNLKFLDLNRNPIGRVQQGDFQNLEHLEELSLNNMEDLLMVERAAFQNLPELAKLELCNNPRLSYMDPQAFSNLPSLRTLLLHNNQLSLLSGDLLSSLHSLEEVSLHSNPLRCDCLSSWGPHLGNQSHLKLLDSSITICSSPPHLIGQELQEVVAVGWGGGGTNSCLPHITPHSFPPTINVSAGQPITLECWADADPAPQFYWVTPNGDKVGRNFCVCPSPREKHKALSIFTSLISVNQLSQQTVIITRYFLFVVHAQSVVLEWKLYPSGGASAVGSNHHDIPGPLPRWTSATVHIDNPQISYTAKVPVDVQEYNLTHLLPATETSPTPVSPSSSSSSLPSGPVHTSCLNITTKEAGFSVELVASRRSSVALAAVMGSMFALSIMALLVVYMGRRVQQHKSCGHSLKKYMQHATSIPLNELYPPLITLWESETEKDKDDKEEEDREGGARGEEAGGSQIDTTKTYMW</sequence>
<dbReference type="InterPro" id="IPR001611">
    <property type="entry name" value="Leu-rich_rpt"/>
</dbReference>
<feature type="transmembrane region" description="Helical" evidence="6">
    <location>
        <begin position="622"/>
        <end position="643"/>
    </location>
</feature>
<evidence type="ECO:0000256" key="5">
    <source>
        <dbReference type="SAM" id="MobiDB-lite"/>
    </source>
</evidence>
<keyword evidence="2 7" id="KW-0732">Signal</keyword>
<dbReference type="InterPro" id="IPR032675">
    <property type="entry name" value="LRR_dom_sf"/>
</dbReference>
<dbReference type="InterPro" id="IPR003591">
    <property type="entry name" value="Leu-rich_rpt_typical-subtyp"/>
</dbReference>
<dbReference type="FunFam" id="3.80.10.10:FF:000056">
    <property type="entry name" value="Leucine-rich repeat neuronal protein 1"/>
    <property type="match status" value="1"/>
</dbReference>
<dbReference type="InterPro" id="IPR007110">
    <property type="entry name" value="Ig-like_dom"/>
</dbReference>
<feature type="domain" description="Ig-like" evidence="8">
    <location>
        <begin position="420"/>
        <end position="455"/>
    </location>
</feature>
<feature type="region of interest" description="Disordered" evidence="5">
    <location>
        <begin position="574"/>
        <end position="595"/>
    </location>
</feature>
<keyword evidence="6" id="KW-0812">Transmembrane</keyword>
<dbReference type="STRING" id="303518.ENSPNYP00000004167"/>
<evidence type="ECO:0000256" key="3">
    <source>
        <dbReference type="ARBA" id="ARBA00022737"/>
    </source>
</evidence>
<dbReference type="SUPFAM" id="SSF52058">
    <property type="entry name" value="L domain-like"/>
    <property type="match status" value="1"/>
</dbReference>
<keyword evidence="1" id="KW-0433">Leucine-rich repeat</keyword>
<keyword evidence="4" id="KW-1015">Disulfide bond</keyword>
<evidence type="ECO:0000256" key="7">
    <source>
        <dbReference type="SAM" id="SignalP"/>
    </source>
</evidence>
<keyword evidence="3" id="KW-0677">Repeat</keyword>
<dbReference type="InterPro" id="IPR050333">
    <property type="entry name" value="SLRP"/>
</dbReference>
<dbReference type="Pfam" id="PF13855">
    <property type="entry name" value="LRR_8"/>
    <property type="match status" value="3"/>
</dbReference>
<dbReference type="AlphaFoldDB" id="A0A3B4F0P9"/>
<evidence type="ECO:0000259" key="8">
    <source>
        <dbReference type="PROSITE" id="PS50835"/>
    </source>
</evidence>
<dbReference type="Gene3D" id="3.80.10.10">
    <property type="entry name" value="Ribonuclease Inhibitor"/>
    <property type="match status" value="3"/>
</dbReference>
<reference evidence="9" key="1">
    <citation type="submission" date="2023-09" db="UniProtKB">
        <authorList>
            <consortium name="Ensembl"/>
        </authorList>
    </citation>
    <scope>IDENTIFICATION</scope>
</reference>
<dbReference type="InterPro" id="IPR013783">
    <property type="entry name" value="Ig-like_fold"/>
</dbReference>
<dbReference type="PROSITE" id="PS51450">
    <property type="entry name" value="LRR"/>
    <property type="match status" value="1"/>
</dbReference>
<dbReference type="SMART" id="SM00365">
    <property type="entry name" value="LRR_SD22"/>
    <property type="match status" value="5"/>
</dbReference>
<protein>
    <submittedName>
        <fullName evidence="9">Leucine-rich repeat neuronal protein 1-like</fullName>
    </submittedName>
</protein>
<evidence type="ECO:0000313" key="9">
    <source>
        <dbReference type="Ensembl" id="ENSPNYP00000004167.1"/>
    </source>
</evidence>
<dbReference type="Gene3D" id="2.60.40.10">
    <property type="entry name" value="Immunoglobulins"/>
    <property type="match status" value="1"/>
</dbReference>
<keyword evidence="6" id="KW-0472">Membrane</keyword>
<evidence type="ECO:0000256" key="2">
    <source>
        <dbReference type="ARBA" id="ARBA00022729"/>
    </source>
</evidence>
<dbReference type="PANTHER" id="PTHR45712:SF22">
    <property type="entry name" value="INSULIN-LIKE GROWTH FACTOR-BINDING PROTEIN COMPLEX ACID LABILE SUBUNIT"/>
    <property type="match status" value="1"/>
</dbReference>
<dbReference type="InterPro" id="IPR036179">
    <property type="entry name" value="Ig-like_dom_sf"/>
</dbReference>
<dbReference type="GeneTree" id="ENSGT00940000165528"/>
<accession>A0A3B4F0P9</accession>
<feature type="chain" id="PRO_5017292351" evidence="7">
    <location>
        <begin position="20"/>
        <end position="719"/>
    </location>
</feature>
<dbReference type="Ensembl" id="ENSPNYT00000004272.1">
    <property type="protein sequence ID" value="ENSPNYP00000004167.1"/>
    <property type="gene ID" value="ENSPNYG00000003179.1"/>
</dbReference>
<evidence type="ECO:0000256" key="6">
    <source>
        <dbReference type="SAM" id="Phobius"/>
    </source>
</evidence>
<dbReference type="SUPFAM" id="SSF48726">
    <property type="entry name" value="Immunoglobulin"/>
    <property type="match status" value="1"/>
</dbReference>
<name>A0A3B4F0P9_9CICH</name>
<evidence type="ECO:0000256" key="4">
    <source>
        <dbReference type="ARBA" id="ARBA00023157"/>
    </source>
</evidence>
<proteinExistence type="predicted"/>
<dbReference type="PROSITE" id="PS50835">
    <property type="entry name" value="IG_LIKE"/>
    <property type="match status" value="1"/>
</dbReference>
<feature type="signal peptide" evidence="7">
    <location>
        <begin position="1"/>
        <end position="19"/>
    </location>
</feature>
<keyword evidence="6" id="KW-1133">Transmembrane helix</keyword>
<evidence type="ECO:0000256" key="1">
    <source>
        <dbReference type="ARBA" id="ARBA00022614"/>
    </source>
</evidence>
<feature type="region of interest" description="Disordered" evidence="5">
    <location>
        <begin position="682"/>
        <end position="719"/>
    </location>
</feature>
<feature type="compositionally biased region" description="Polar residues" evidence="5">
    <location>
        <begin position="710"/>
        <end position="719"/>
    </location>
</feature>